<dbReference type="Proteomes" id="UP000297946">
    <property type="component" value="Unassembled WGS sequence"/>
</dbReference>
<dbReference type="Proteomes" id="UP000297273">
    <property type="component" value="Unassembled WGS sequence"/>
</dbReference>
<keyword evidence="4" id="KW-1185">Reference proteome</keyword>
<evidence type="ECO:0000313" key="4">
    <source>
        <dbReference type="Proteomes" id="UP000297273"/>
    </source>
</evidence>
<evidence type="ECO:0000313" key="5">
    <source>
        <dbReference type="Proteomes" id="UP000297946"/>
    </source>
</evidence>
<keyword evidence="1" id="KW-0472">Membrane</keyword>
<reference evidence="3" key="1">
    <citation type="submission" date="2018-10" db="EMBL/GenBank/DDBJ databases">
        <authorList>
            <person name="Vincent A.T."/>
            <person name="Schiettekatte O."/>
            <person name="Bourhy P."/>
            <person name="Veyrier F.J."/>
            <person name="Picardeau M."/>
        </authorList>
    </citation>
    <scope>NUCLEOTIDE SEQUENCE</scope>
    <source>
        <strain evidence="3">201702690</strain>
    </source>
</reference>
<proteinExistence type="predicted"/>
<dbReference type="OrthoDB" id="323774at2"/>
<feature type="transmembrane region" description="Helical" evidence="1">
    <location>
        <begin position="106"/>
        <end position="122"/>
    </location>
</feature>
<gene>
    <name evidence="2" type="ORF">EHO57_14380</name>
    <name evidence="3" type="ORF">EHQ53_12125</name>
</gene>
<keyword evidence="1" id="KW-0812">Transmembrane</keyword>
<reference evidence="2 5" key="2">
    <citation type="journal article" date="2019" name="PLoS Negl. Trop. Dis.">
        <title>Revisiting the worldwide diversity of Leptospira species in the environment.</title>
        <authorList>
            <person name="Vincent A.T."/>
            <person name="Schiettekatte O."/>
            <person name="Bourhy P."/>
            <person name="Veyrier F.J."/>
            <person name="Picardeau M."/>
        </authorList>
    </citation>
    <scope>NUCLEOTIDE SEQUENCE [LARGE SCALE GENOMIC DNA]</scope>
    <source>
        <strain evidence="3">201702690</strain>
        <strain evidence="2 5">SSW18</strain>
    </source>
</reference>
<dbReference type="EMBL" id="RQGC01000007">
    <property type="protein sequence ID" value="TGL40722.1"/>
    <property type="molecule type" value="Genomic_DNA"/>
</dbReference>
<accession>A0A5F1ZSG3</accession>
<organism evidence="2 5">
    <name type="scientific">Leptospira langatensis</name>
    <dbReference type="NCBI Taxonomy" id="2484983"/>
    <lineage>
        <taxon>Bacteria</taxon>
        <taxon>Pseudomonadati</taxon>
        <taxon>Spirochaetota</taxon>
        <taxon>Spirochaetia</taxon>
        <taxon>Leptospirales</taxon>
        <taxon>Leptospiraceae</taxon>
        <taxon>Leptospira</taxon>
    </lineage>
</organism>
<comment type="caution">
    <text evidence="2">The sequence shown here is derived from an EMBL/GenBank/DDBJ whole genome shotgun (WGS) entry which is preliminary data.</text>
</comment>
<sequence length="124" mass="14537">MPIPMFQKIPRKLEELLGPDGSENFTDFLNKAFAHSKENVVEHVFERFERRLSEEIHMFRVEMKTDMANLRLEFKTDMAEMKSELKDEIGLLRADMYKLNSIQIKWTLATMVALTGIFALIVKL</sequence>
<evidence type="ECO:0008006" key="6">
    <source>
        <dbReference type="Google" id="ProtNLM"/>
    </source>
</evidence>
<keyword evidence="1" id="KW-1133">Transmembrane helix</keyword>
<evidence type="ECO:0000256" key="1">
    <source>
        <dbReference type="SAM" id="Phobius"/>
    </source>
</evidence>
<evidence type="ECO:0000313" key="2">
    <source>
        <dbReference type="EMBL" id="TGJ98712.1"/>
    </source>
</evidence>
<dbReference type="NCBIfam" id="NF047472">
    <property type="entry name" value="LA_3696_Nterm"/>
    <property type="match status" value="1"/>
</dbReference>
<dbReference type="Gene3D" id="6.10.250.2700">
    <property type="match status" value="1"/>
</dbReference>
<protein>
    <recommendedName>
        <fullName evidence="6">DUF1640 domain-containing protein</fullName>
    </recommendedName>
</protein>
<name>A0A5F1ZSG3_9LEPT</name>
<dbReference type="AlphaFoldDB" id="A0A5F1ZSG3"/>
<evidence type="ECO:0000313" key="3">
    <source>
        <dbReference type="EMBL" id="TGL40722.1"/>
    </source>
</evidence>
<dbReference type="EMBL" id="RQER01000010">
    <property type="protein sequence ID" value="TGJ98712.1"/>
    <property type="molecule type" value="Genomic_DNA"/>
</dbReference>